<sequence length="350" mass="38060">MSATTFHADSHSRIRWTAALAGISMAATALIGSAQAQAQGQTQQSVNVPAAKQTYSSQLTLALATDINTYVSRGITTDNLNVRSGPSASYRILTFIPSGTTVTLYYKHPTTGWYRVYYGGTWGWVSSSYIRSIGASPTANRHTGPNRTSRVVLTFDDCPLTLSAFDAATLYARDNNIGLVLAPTGTCLSTFKSRYGIDLASRARARGHYVINHSVSHLELTTLSYSSMLAQLGSPGVVTNVGRPPYGSVNATVNAAYAAKGMYQWLWDVDTRDWENRSKSVTIYNAVYLARAGSTVLMHMRWYGFSPDSLRQIKTGLANRGLNVCRPYRGYDNAGSVLTSPTYLPQSLPC</sequence>
<evidence type="ECO:0000256" key="2">
    <source>
        <dbReference type="ARBA" id="ARBA00022801"/>
    </source>
</evidence>
<keyword evidence="6" id="KW-1185">Reference proteome</keyword>
<proteinExistence type="predicted"/>
<dbReference type="Proteomes" id="UP000183530">
    <property type="component" value="Chromosome"/>
</dbReference>
<dbReference type="AlphaFoldDB" id="A0A1L2ZPA1"/>
<dbReference type="RefSeq" id="WP_071894712.1">
    <property type="nucleotide sequence ID" value="NZ_CP018135.1"/>
</dbReference>
<dbReference type="KEGG" id="nae:BHE16_09865"/>
<organism evidence="5 6">
    <name type="scientific">Neomicrococcus aestuarii</name>
    <dbReference type="NCBI Taxonomy" id="556325"/>
    <lineage>
        <taxon>Bacteria</taxon>
        <taxon>Bacillati</taxon>
        <taxon>Actinomycetota</taxon>
        <taxon>Actinomycetes</taxon>
        <taxon>Micrococcales</taxon>
        <taxon>Micrococcaceae</taxon>
        <taxon>Neomicrococcus</taxon>
    </lineage>
</organism>
<feature type="chain" id="PRO_5013086213" description="SH3b domain-containing protein" evidence="3">
    <location>
        <begin position="39"/>
        <end position="350"/>
    </location>
</feature>
<dbReference type="InterPro" id="IPR011330">
    <property type="entry name" value="Glyco_hydro/deAcase_b/a-brl"/>
</dbReference>
<reference evidence="5 6" key="1">
    <citation type="submission" date="2016-11" db="EMBL/GenBank/DDBJ databases">
        <title>Genome sequencing of Zhihengliuella aestuarii B18 antagonistic to Plasmodiophora brassicae.</title>
        <authorList>
            <person name="Luo Y."/>
        </authorList>
    </citation>
    <scope>NUCLEOTIDE SEQUENCE [LARGE SCALE GENOMIC DNA]</scope>
    <source>
        <strain evidence="5 6">B18</strain>
    </source>
</reference>
<dbReference type="SMART" id="SM00287">
    <property type="entry name" value="SH3b"/>
    <property type="match status" value="1"/>
</dbReference>
<evidence type="ECO:0000256" key="1">
    <source>
        <dbReference type="ARBA" id="ARBA00022723"/>
    </source>
</evidence>
<gene>
    <name evidence="5" type="ORF">BHE16_09865</name>
</gene>
<dbReference type="PROSITE" id="PS51781">
    <property type="entry name" value="SH3B"/>
    <property type="match status" value="1"/>
</dbReference>
<dbReference type="CDD" id="cd10917">
    <property type="entry name" value="CE4_NodB_like_6s_7s"/>
    <property type="match status" value="1"/>
</dbReference>
<dbReference type="GO" id="GO:0046872">
    <property type="term" value="F:metal ion binding"/>
    <property type="evidence" value="ECO:0007669"/>
    <property type="project" value="UniProtKB-KW"/>
</dbReference>
<dbReference type="Pfam" id="PF08239">
    <property type="entry name" value="SH3_3"/>
    <property type="match status" value="1"/>
</dbReference>
<dbReference type="EMBL" id="CP018135">
    <property type="protein sequence ID" value="APF41245.1"/>
    <property type="molecule type" value="Genomic_DNA"/>
</dbReference>
<dbReference type="STRING" id="556325.BHE16_09865"/>
<evidence type="ECO:0000259" key="4">
    <source>
        <dbReference type="PROSITE" id="PS51781"/>
    </source>
</evidence>
<dbReference type="SUPFAM" id="SSF88713">
    <property type="entry name" value="Glycoside hydrolase/deacetylase"/>
    <property type="match status" value="1"/>
</dbReference>
<dbReference type="GO" id="GO:0016020">
    <property type="term" value="C:membrane"/>
    <property type="evidence" value="ECO:0007669"/>
    <property type="project" value="TreeGrafter"/>
</dbReference>
<feature type="domain" description="SH3b" evidence="4">
    <location>
        <begin position="67"/>
        <end position="134"/>
    </location>
</feature>
<dbReference type="InterPro" id="IPR003646">
    <property type="entry name" value="SH3-like_bac-type"/>
</dbReference>
<dbReference type="GO" id="GO:0016810">
    <property type="term" value="F:hydrolase activity, acting on carbon-nitrogen (but not peptide) bonds"/>
    <property type="evidence" value="ECO:0007669"/>
    <property type="project" value="InterPro"/>
</dbReference>
<evidence type="ECO:0000256" key="3">
    <source>
        <dbReference type="SAM" id="SignalP"/>
    </source>
</evidence>
<dbReference type="Gene3D" id="2.30.30.40">
    <property type="entry name" value="SH3 Domains"/>
    <property type="match status" value="1"/>
</dbReference>
<protein>
    <recommendedName>
        <fullName evidence="4">SH3b domain-containing protein</fullName>
    </recommendedName>
</protein>
<dbReference type="InterPro" id="IPR050248">
    <property type="entry name" value="Polysacc_deacetylase_ArnD"/>
</dbReference>
<dbReference type="GO" id="GO:0005975">
    <property type="term" value="P:carbohydrate metabolic process"/>
    <property type="evidence" value="ECO:0007669"/>
    <property type="project" value="InterPro"/>
</dbReference>
<accession>A0A1L2ZPA1</accession>
<dbReference type="PANTHER" id="PTHR10587:SF133">
    <property type="entry name" value="CHITIN DEACETYLASE 1-RELATED"/>
    <property type="match status" value="1"/>
</dbReference>
<keyword evidence="3" id="KW-0732">Signal</keyword>
<keyword evidence="2" id="KW-0378">Hydrolase</keyword>
<dbReference type="PANTHER" id="PTHR10587">
    <property type="entry name" value="GLYCOSYL TRANSFERASE-RELATED"/>
    <property type="match status" value="1"/>
</dbReference>
<feature type="signal peptide" evidence="3">
    <location>
        <begin position="1"/>
        <end position="38"/>
    </location>
</feature>
<dbReference type="Gene3D" id="3.20.20.370">
    <property type="entry name" value="Glycoside hydrolase/deacetylase"/>
    <property type="match status" value="1"/>
</dbReference>
<dbReference type="InterPro" id="IPR002509">
    <property type="entry name" value="NODB_dom"/>
</dbReference>
<evidence type="ECO:0000313" key="6">
    <source>
        <dbReference type="Proteomes" id="UP000183530"/>
    </source>
</evidence>
<keyword evidence="1" id="KW-0479">Metal-binding</keyword>
<name>A0A1L2ZPA1_9MICC</name>
<evidence type="ECO:0000313" key="5">
    <source>
        <dbReference type="EMBL" id="APF41245.1"/>
    </source>
</evidence>
<dbReference type="Pfam" id="PF01522">
    <property type="entry name" value="Polysacc_deac_1"/>
    <property type="match status" value="1"/>
</dbReference>